<gene>
    <name evidence="1" type="ORF">HannXRQ_Chr11g0340391</name>
</gene>
<dbReference type="EMBL" id="CM007900">
    <property type="protein sequence ID" value="OTG08322.1"/>
    <property type="molecule type" value="Genomic_DNA"/>
</dbReference>
<dbReference type="InParanoid" id="A0A251TCD8"/>
<protein>
    <submittedName>
        <fullName evidence="1">Uncharacterized protein</fullName>
    </submittedName>
</protein>
<name>A0A251TCD8_HELAN</name>
<proteinExistence type="predicted"/>
<accession>A0A251TCD8</accession>
<dbReference type="AlphaFoldDB" id="A0A251TCD8"/>
<evidence type="ECO:0000313" key="2">
    <source>
        <dbReference type="Proteomes" id="UP000215914"/>
    </source>
</evidence>
<keyword evidence="2" id="KW-1185">Reference proteome</keyword>
<evidence type="ECO:0000313" key="1">
    <source>
        <dbReference type="EMBL" id="OTG08322.1"/>
    </source>
</evidence>
<dbReference type="Proteomes" id="UP000215914">
    <property type="component" value="Chromosome 11"/>
</dbReference>
<reference evidence="2" key="1">
    <citation type="journal article" date="2017" name="Nature">
        <title>The sunflower genome provides insights into oil metabolism, flowering and Asterid evolution.</title>
        <authorList>
            <person name="Badouin H."/>
            <person name="Gouzy J."/>
            <person name="Grassa C.J."/>
            <person name="Murat F."/>
            <person name="Staton S.E."/>
            <person name="Cottret L."/>
            <person name="Lelandais-Briere C."/>
            <person name="Owens G.L."/>
            <person name="Carrere S."/>
            <person name="Mayjonade B."/>
            <person name="Legrand L."/>
            <person name="Gill N."/>
            <person name="Kane N.C."/>
            <person name="Bowers J.E."/>
            <person name="Hubner S."/>
            <person name="Bellec A."/>
            <person name="Berard A."/>
            <person name="Berges H."/>
            <person name="Blanchet N."/>
            <person name="Boniface M.C."/>
            <person name="Brunel D."/>
            <person name="Catrice O."/>
            <person name="Chaidir N."/>
            <person name="Claudel C."/>
            <person name="Donnadieu C."/>
            <person name="Faraut T."/>
            <person name="Fievet G."/>
            <person name="Helmstetter N."/>
            <person name="King M."/>
            <person name="Knapp S.J."/>
            <person name="Lai Z."/>
            <person name="Le Paslier M.C."/>
            <person name="Lippi Y."/>
            <person name="Lorenzon L."/>
            <person name="Mandel J.R."/>
            <person name="Marage G."/>
            <person name="Marchand G."/>
            <person name="Marquand E."/>
            <person name="Bret-Mestries E."/>
            <person name="Morien E."/>
            <person name="Nambeesan S."/>
            <person name="Nguyen T."/>
            <person name="Pegot-Espagnet P."/>
            <person name="Pouilly N."/>
            <person name="Raftis F."/>
            <person name="Sallet E."/>
            <person name="Schiex T."/>
            <person name="Thomas J."/>
            <person name="Vandecasteele C."/>
            <person name="Vares D."/>
            <person name="Vear F."/>
            <person name="Vautrin S."/>
            <person name="Crespi M."/>
            <person name="Mangin B."/>
            <person name="Burke J.M."/>
            <person name="Salse J."/>
            <person name="Munos S."/>
            <person name="Vincourt P."/>
            <person name="Rieseberg L.H."/>
            <person name="Langlade N.B."/>
        </authorList>
    </citation>
    <scope>NUCLEOTIDE SEQUENCE [LARGE SCALE GENOMIC DNA]</scope>
    <source>
        <strain evidence="2">cv. SF193</strain>
    </source>
</reference>
<organism evidence="1 2">
    <name type="scientific">Helianthus annuus</name>
    <name type="common">Common sunflower</name>
    <dbReference type="NCBI Taxonomy" id="4232"/>
    <lineage>
        <taxon>Eukaryota</taxon>
        <taxon>Viridiplantae</taxon>
        <taxon>Streptophyta</taxon>
        <taxon>Embryophyta</taxon>
        <taxon>Tracheophyta</taxon>
        <taxon>Spermatophyta</taxon>
        <taxon>Magnoliopsida</taxon>
        <taxon>eudicotyledons</taxon>
        <taxon>Gunneridae</taxon>
        <taxon>Pentapetalae</taxon>
        <taxon>asterids</taxon>
        <taxon>campanulids</taxon>
        <taxon>Asterales</taxon>
        <taxon>Asteraceae</taxon>
        <taxon>Asteroideae</taxon>
        <taxon>Heliantheae alliance</taxon>
        <taxon>Heliantheae</taxon>
        <taxon>Helianthus</taxon>
    </lineage>
</organism>
<sequence>MCAGLNLWSSYWAYQLRKGADGLMVSVCYIKVLDTEDCEGWSIRFSQFFFPTVSFTVRFRV</sequence>